<gene>
    <name evidence="1" type="ORF">NDU88_000385</name>
</gene>
<keyword evidence="2" id="KW-1185">Reference proteome</keyword>
<accession>A0AAV7Q0L3</accession>
<dbReference type="AlphaFoldDB" id="A0AAV7Q0L3"/>
<dbReference type="Proteomes" id="UP001066276">
    <property type="component" value="Chromosome 6"/>
</dbReference>
<reference evidence="1" key="1">
    <citation type="journal article" date="2022" name="bioRxiv">
        <title>Sequencing and chromosome-scale assembly of the giantPleurodeles waltlgenome.</title>
        <authorList>
            <person name="Brown T."/>
            <person name="Elewa A."/>
            <person name="Iarovenko S."/>
            <person name="Subramanian E."/>
            <person name="Araus A.J."/>
            <person name="Petzold A."/>
            <person name="Susuki M."/>
            <person name="Suzuki K.-i.T."/>
            <person name="Hayashi T."/>
            <person name="Toyoda A."/>
            <person name="Oliveira C."/>
            <person name="Osipova E."/>
            <person name="Leigh N.D."/>
            <person name="Simon A."/>
            <person name="Yun M.H."/>
        </authorList>
    </citation>
    <scope>NUCLEOTIDE SEQUENCE</scope>
    <source>
        <strain evidence="1">20211129_DDA</strain>
        <tissue evidence="1">Liver</tissue>
    </source>
</reference>
<protein>
    <submittedName>
        <fullName evidence="1">Uncharacterized protein</fullName>
    </submittedName>
</protein>
<evidence type="ECO:0000313" key="1">
    <source>
        <dbReference type="EMBL" id="KAJ1133913.1"/>
    </source>
</evidence>
<name>A0AAV7Q0L3_PLEWA</name>
<organism evidence="1 2">
    <name type="scientific">Pleurodeles waltl</name>
    <name type="common">Iberian ribbed newt</name>
    <dbReference type="NCBI Taxonomy" id="8319"/>
    <lineage>
        <taxon>Eukaryota</taxon>
        <taxon>Metazoa</taxon>
        <taxon>Chordata</taxon>
        <taxon>Craniata</taxon>
        <taxon>Vertebrata</taxon>
        <taxon>Euteleostomi</taxon>
        <taxon>Amphibia</taxon>
        <taxon>Batrachia</taxon>
        <taxon>Caudata</taxon>
        <taxon>Salamandroidea</taxon>
        <taxon>Salamandridae</taxon>
        <taxon>Pleurodelinae</taxon>
        <taxon>Pleurodeles</taxon>
    </lineage>
</organism>
<proteinExistence type="predicted"/>
<sequence length="92" mass="9051">MQPEGVGGAACAWYTGASFSSRIDAARGGSVVRSVPGTPVPALALGLMQPEGVGGAACAGYTCARFSSRIDAALGGSVVRPVQCTQVPALAL</sequence>
<evidence type="ECO:0000313" key="2">
    <source>
        <dbReference type="Proteomes" id="UP001066276"/>
    </source>
</evidence>
<comment type="caution">
    <text evidence="1">The sequence shown here is derived from an EMBL/GenBank/DDBJ whole genome shotgun (WGS) entry which is preliminary data.</text>
</comment>
<dbReference type="EMBL" id="JANPWB010000010">
    <property type="protein sequence ID" value="KAJ1133913.1"/>
    <property type="molecule type" value="Genomic_DNA"/>
</dbReference>